<dbReference type="STRING" id="1798507.A3A34_02520"/>
<dbReference type="SMART" id="SM00089">
    <property type="entry name" value="PKD"/>
    <property type="match status" value="2"/>
</dbReference>
<dbReference type="InterPro" id="IPR022409">
    <property type="entry name" value="PKD/Chitinase_dom"/>
</dbReference>
<dbReference type="AlphaFoldDB" id="A0A1F6EIM3"/>
<evidence type="ECO:0000256" key="1">
    <source>
        <dbReference type="ARBA" id="ARBA00022723"/>
    </source>
</evidence>
<dbReference type="SUPFAM" id="SSF49503">
    <property type="entry name" value="Cupredoxins"/>
    <property type="match status" value="1"/>
</dbReference>
<evidence type="ECO:0000256" key="2">
    <source>
        <dbReference type="ARBA" id="ARBA00023008"/>
    </source>
</evidence>
<dbReference type="PANTHER" id="PTHR36507:SF1">
    <property type="entry name" value="BLL1555 PROTEIN"/>
    <property type="match status" value="1"/>
</dbReference>
<sequence length="513" mass="53588">MATSYNSIAIAFAVVVFLLLPFAVSAATVNVSAGDNFFSQKNITINQGDTVVWTNTGAMIHTVTADNNSFDSGNLSPGQTYSLIFNTPGTYPYYCKPHGSPGGLGMAGTVNVVAVATPPVQTSSGTTTDVLRAQIEDLLRRVEVLQQRIAAVGGGSPVSTSVAPSSGFTCPRVGVTLRRGSTGEDVTRLQQFLALDPSIYPEGLVTGYFGTLTEAAVARWQTRHNIVSSGSPETTGYGQYGPRTASLMAVKCQEAKMGATGAQVGGFIKVSPISGSAPLSVNVEATINTTRSCNVATYTVNFGDGSPVVNIPISAGVCAEQKYTLTHIYQYGGTYSMELLAGGHKTQATVVVSGASPPPTVTSSCSTDIAAAQADASGKICTQVVANLLCPYNNSYVYSAPNGCQSDYLKARSWVVESESTLTVKYGGMSITPDPSGNYLTVEASFDVGVCDGYVLLWGDGYTSNQTSTTSCSSNSITTKTLSHTYSAAGTYSIELTRADQKELVEVVIVADY</sequence>
<accession>A0A1F6EIM3</accession>
<keyword evidence="3" id="KW-0732">Signal</keyword>
<evidence type="ECO:0000313" key="6">
    <source>
        <dbReference type="Proteomes" id="UP000178587"/>
    </source>
</evidence>
<keyword evidence="1" id="KW-0479">Metal-binding</keyword>
<evidence type="ECO:0000256" key="3">
    <source>
        <dbReference type="SAM" id="SignalP"/>
    </source>
</evidence>
<dbReference type="InterPro" id="IPR035986">
    <property type="entry name" value="PKD_dom_sf"/>
</dbReference>
<dbReference type="PROSITE" id="PS50093">
    <property type="entry name" value="PKD"/>
    <property type="match status" value="1"/>
</dbReference>
<dbReference type="Gene3D" id="2.60.40.10">
    <property type="entry name" value="Immunoglobulins"/>
    <property type="match status" value="2"/>
</dbReference>
<reference evidence="5 6" key="1">
    <citation type="journal article" date="2016" name="Nat. Commun.">
        <title>Thousands of microbial genomes shed light on interconnected biogeochemical processes in an aquifer system.</title>
        <authorList>
            <person name="Anantharaman K."/>
            <person name="Brown C.T."/>
            <person name="Hug L.A."/>
            <person name="Sharon I."/>
            <person name="Castelle C.J."/>
            <person name="Probst A.J."/>
            <person name="Thomas B.C."/>
            <person name="Singh A."/>
            <person name="Wilkins M.J."/>
            <person name="Karaoz U."/>
            <person name="Brodie E.L."/>
            <person name="Williams K.H."/>
            <person name="Hubbard S.S."/>
            <person name="Banfield J.F."/>
        </authorList>
    </citation>
    <scope>NUCLEOTIDE SEQUENCE [LARGE SCALE GENOMIC DNA]</scope>
</reference>
<feature type="chain" id="PRO_5009524165" description="PKD domain-containing protein" evidence="3">
    <location>
        <begin position="27"/>
        <end position="513"/>
    </location>
</feature>
<dbReference type="Pfam" id="PF01471">
    <property type="entry name" value="PG_binding_1"/>
    <property type="match status" value="1"/>
</dbReference>
<dbReference type="InterPro" id="IPR036366">
    <property type="entry name" value="PGBDSf"/>
</dbReference>
<dbReference type="SUPFAM" id="SSF47090">
    <property type="entry name" value="PGBD-like"/>
    <property type="match status" value="1"/>
</dbReference>
<gene>
    <name evidence="5" type="ORF">A3A34_02520</name>
</gene>
<dbReference type="InterPro" id="IPR008972">
    <property type="entry name" value="Cupredoxin"/>
</dbReference>
<dbReference type="InterPro" id="IPR002477">
    <property type="entry name" value="Peptidoglycan-bd-like"/>
</dbReference>
<dbReference type="GO" id="GO:0005507">
    <property type="term" value="F:copper ion binding"/>
    <property type="evidence" value="ECO:0007669"/>
    <property type="project" value="InterPro"/>
</dbReference>
<comment type="caution">
    <text evidence="5">The sequence shown here is derived from an EMBL/GenBank/DDBJ whole genome shotgun (WGS) entry which is preliminary data.</text>
</comment>
<dbReference type="SUPFAM" id="SSF49299">
    <property type="entry name" value="PKD domain"/>
    <property type="match status" value="1"/>
</dbReference>
<dbReference type="InterPro" id="IPR000601">
    <property type="entry name" value="PKD_dom"/>
</dbReference>
<keyword evidence="2" id="KW-0186">Copper</keyword>
<dbReference type="GO" id="GO:0009055">
    <property type="term" value="F:electron transfer activity"/>
    <property type="evidence" value="ECO:0007669"/>
    <property type="project" value="InterPro"/>
</dbReference>
<dbReference type="Gene3D" id="1.10.101.10">
    <property type="entry name" value="PGBD-like superfamily/PGBD"/>
    <property type="match status" value="1"/>
</dbReference>
<dbReference type="Pfam" id="PF00127">
    <property type="entry name" value="Copper-bind"/>
    <property type="match status" value="1"/>
</dbReference>
<evidence type="ECO:0000259" key="4">
    <source>
        <dbReference type="PROSITE" id="PS50093"/>
    </source>
</evidence>
<name>A0A1F6EIM3_9BACT</name>
<dbReference type="InterPro" id="IPR052721">
    <property type="entry name" value="ET_Amicyanin"/>
</dbReference>
<proteinExistence type="predicted"/>
<dbReference type="Proteomes" id="UP000178587">
    <property type="component" value="Unassembled WGS sequence"/>
</dbReference>
<feature type="domain" description="PKD" evidence="4">
    <location>
        <begin position="268"/>
        <end position="341"/>
    </location>
</feature>
<dbReference type="EMBL" id="MFLU01000019">
    <property type="protein sequence ID" value="OGG73447.1"/>
    <property type="molecule type" value="Genomic_DNA"/>
</dbReference>
<protein>
    <recommendedName>
        <fullName evidence="4">PKD domain-containing protein</fullName>
    </recommendedName>
</protein>
<dbReference type="InterPro" id="IPR013783">
    <property type="entry name" value="Ig-like_fold"/>
</dbReference>
<feature type="signal peptide" evidence="3">
    <location>
        <begin position="1"/>
        <end position="26"/>
    </location>
</feature>
<dbReference type="InterPro" id="IPR036365">
    <property type="entry name" value="PGBD-like_sf"/>
</dbReference>
<dbReference type="Gene3D" id="2.60.40.420">
    <property type="entry name" value="Cupredoxins - blue copper proteins"/>
    <property type="match status" value="1"/>
</dbReference>
<organism evidence="5 6">
    <name type="scientific">Candidatus Kaiserbacteria bacterium RIFCSPLOWO2_01_FULL_50_24</name>
    <dbReference type="NCBI Taxonomy" id="1798507"/>
    <lineage>
        <taxon>Bacteria</taxon>
        <taxon>Candidatus Kaiseribacteriota</taxon>
    </lineage>
</organism>
<dbReference type="InterPro" id="IPR000923">
    <property type="entry name" value="BlueCu_1"/>
</dbReference>
<evidence type="ECO:0000313" key="5">
    <source>
        <dbReference type="EMBL" id="OGG73447.1"/>
    </source>
</evidence>
<dbReference type="PANTHER" id="PTHR36507">
    <property type="entry name" value="BLL1555 PROTEIN"/>
    <property type="match status" value="1"/>
</dbReference>